<organism evidence="1 2">
    <name type="scientific">Caballeronia temeraria</name>
    <dbReference type="NCBI Taxonomy" id="1777137"/>
    <lineage>
        <taxon>Bacteria</taxon>
        <taxon>Pseudomonadati</taxon>
        <taxon>Pseudomonadota</taxon>
        <taxon>Betaproteobacteria</taxon>
        <taxon>Burkholderiales</taxon>
        <taxon>Burkholderiaceae</taxon>
        <taxon>Caballeronia</taxon>
    </lineage>
</organism>
<keyword evidence="2" id="KW-1185">Reference proteome</keyword>
<evidence type="ECO:0000313" key="2">
    <source>
        <dbReference type="Proteomes" id="UP000054624"/>
    </source>
</evidence>
<dbReference type="Proteomes" id="UP000054624">
    <property type="component" value="Unassembled WGS sequence"/>
</dbReference>
<reference evidence="2" key="1">
    <citation type="submission" date="2016-01" db="EMBL/GenBank/DDBJ databases">
        <authorList>
            <person name="Peeters Charlotte."/>
        </authorList>
    </citation>
    <scope>NUCLEOTIDE SEQUENCE [LARGE SCALE GENOMIC DNA]</scope>
</reference>
<dbReference type="EMBL" id="FCOI02000010">
    <property type="protein sequence ID" value="SAK62976.1"/>
    <property type="molecule type" value="Genomic_DNA"/>
</dbReference>
<evidence type="ECO:0000313" key="1">
    <source>
        <dbReference type="EMBL" id="SAK62976.1"/>
    </source>
</evidence>
<gene>
    <name evidence="1" type="ORF">AWB76_03314</name>
</gene>
<dbReference type="STRING" id="1777137.AWB76_03314"/>
<accession>A0A158AZU6</accession>
<sequence length="52" mass="5582">MSKFRTRVESGNASARPACLDAGGGLLRGFLESEIEKDIDFARGQLGRVDIA</sequence>
<protein>
    <submittedName>
        <fullName evidence="1">Uncharacterized protein</fullName>
    </submittedName>
</protein>
<dbReference type="AlphaFoldDB" id="A0A158AZU6"/>
<name>A0A158AZU6_9BURK</name>
<proteinExistence type="predicted"/>